<organism evidence="2 3">
    <name type="scientific">Mucilaginibacter yixingensis</name>
    <dbReference type="NCBI Taxonomy" id="1295612"/>
    <lineage>
        <taxon>Bacteria</taxon>
        <taxon>Pseudomonadati</taxon>
        <taxon>Bacteroidota</taxon>
        <taxon>Sphingobacteriia</taxon>
        <taxon>Sphingobacteriales</taxon>
        <taxon>Sphingobacteriaceae</taxon>
        <taxon>Mucilaginibacter</taxon>
    </lineage>
</organism>
<dbReference type="RefSeq" id="WP_107826455.1">
    <property type="nucleotide sequence ID" value="NZ_CP160205.1"/>
</dbReference>
<sequence length="85" mass="9304">MKLKPFLIALLANTALMILAGILISRANVSGYSFLIVPLFSVTFSIIAISNQNPKGKYYLWGTLCALPLTFLICFIAMLFSGIQC</sequence>
<evidence type="ECO:0000256" key="1">
    <source>
        <dbReference type="SAM" id="Phobius"/>
    </source>
</evidence>
<reference evidence="2 3" key="1">
    <citation type="submission" date="2018-04" db="EMBL/GenBank/DDBJ databases">
        <title>Genomic Encyclopedia of Archaeal and Bacterial Type Strains, Phase II (KMG-II): from individual species to whole genera.</title>
        <authorList>
            <person name="Goeker M."/>
        </authorList>
    </citation>
    <scope>NUCLEOTIDE SEQUENCE [LARGE SCALE GENOMIC DNA]</scope>
    <source>
        <strain evidence="2 3">DSM 26809</strain>
    </source>
</reference>
<feature type="transmembrane region" description="Helical" evidence="1">
    <location>
        <begin position="32"/>
        <end position="52"/>
    </location>
</feature>
<dbReference type="Proteomes" id="UP000244168">
    <property type="component" value="Unassembled WGS sequence"/>
</dbReference>
<protein>
    <submittedName>
        <fullName evidence="2">Uncharacterized protein</fullName>
    </submittedName>
</protein>
<comment type="caution">
    <text evidence="2">The sequence shown here is derived from an EMBL/GenBank/DDBJ whole genome shotgun (WGS) entry which is preliminary data.</text>
</comment>
<keyword evidence="1" id="KW-0812">Transmembrane</keyword>
<evidence type="ECO:0000313" key="2">
    <source>
        <dbReference type="EMBL" id="PTR01028.1"/>
    </source>
</evidence>
<accession>A0A2T5JF16</accession>
<proteinExistence type="predicted"/>
<feature type="transmembrane region" description="Helical" evidence="1">
    <location>
        <begin position="58"/>
        <end position="80"/>
    </location>
</feature>
<evidence type="ECO:0000313" key="3">
    <source>
        <dbReference type="Proteomes" id="UP000244168"/>
    </source>
</evidence>
<dbReference type="AlphaFoldDB" id="A0A2T5JF16"/>
<dbReference type="EMBL" id="QAOQ01000001">
    <property type="protein sequence ID" value="PTR01028.1"/>
    <property type="molecule type" value="Genomic_DNA"/>
</dbReference>
<keyword evidence="1" id="KW-1133">Transmembrane helix</keyword>
<feature type="transmembrane region" description="Helical" evidence="1">
    <location>
        <begin position="6"/>
        <end position="25"/>
    </location>
</feature>
<gene>
    <name evidence="2" type="ORF">C8P68_101258</name>
</gene>
<keyword evidence="1" id="KW-0472">Membrane</keyword>
<keyword evidence="3" id="KW-1185">Reference proteome</keyword>
<name>A0A2T5JF16_9SPHI</name>